<dbReference type="GO" id="GO:0044281">
    <property type="term" value="P:small molecule metabolic process"/>
    <property type="evidence" value="ECO:0007669"/>
    <property type="project" value="UniProtKB-ARBA"/>
</dbReference>
<evidence type="ECO:0000256" key="1">
    <source>
        <dbReference type="ARBA" id="ARBA00001946"/>
    </source>
</evidence>
<name>A0A7C3I1K0_MEIRU</name>
<keyword evidence="3" id="KW-0460">Magnesium</keyword>
<dbReference type="SFLD" id="SFLDS00003">
    <property type="entry name" value="Haloacid_Dehalogenase"/>
    <property type="match status" value="1"/>
</dbReference>
<sequence>MGMIKAITFDFWGTLFIEGPEYAGRVKNLRNEILLDAASEAGVPAEPAAVMEAWRQAALDFDAAWNAGQAMTPFERVTRIFAYLGLPYDEGLVALITQRIVEAALQGSLVPLPGVLEALPKLAQRYTLGIVSDTSVSTGRILREQLMRHKLHDLFSGFSFSDETGVVKPHPEAFLAALDEMGAKPQEALHIGDIPRTDIAGAFQTGYPYAVLYTGHTHRNGQPEPSARIGSHLELFPLLENVFGHPPRAL</sequence>
<proteinExistence type="predicted"/>
<dbReference type="AlphaFoldDB" id="A0A7C3I1K0"/>
<evidence type="ECO:0000256" key="3">
    <source>
        <dbReference type="ARBA" id="ARBA00022842"/>
    </source>
</evidence>
<dbReference type="Pfam" id="PF00702">
    <property type="entry name" value="Hydrolase"/>
    <property type="match status" value="1"/>
</dbReference>
<dbReference type="SUPFAM" id="SSF56784">
    <property type="entry name" value="HAD-like"/>
    <property type="match status" value="1"/>
</dbReference>
<comment type="caution">
    <text evidence="4">The sequence shown here is derived from an EMBL/GenBank/DDBJ whole genome shotgun (WGS) entry which is preliminary data.</text>
</comment>
<dbReference type="InterPro" id="IPR006439">
    <property type="entry name" value="HAD-SF_hydro_IA"/>
</dbReference>
<reference evidence="4" key="1">
    <citation type="journal article" date="2020" name="mSystems">
        <title>Genome- and Community-Level Interaction Insights into Carbon Utilization and Element Cycling Functions of Hydrothermarchaeota in Hydrothermal Sediment.</title>
        <authorList>
            <person name="Zhou Z."/>
            <person name="Liu Y."/>
            <person name="Xu W."/>
            <person name="Pan J."/>
            <person name="Luo Z.H."/>
            <person name="Li M."/>
        </authorList>
    </citation>
    <scope>NUCLEOTIDE SEQUENCE [LARGE SCALE GENOMIC DNA]</scope>
    <source>
        <strain evidence="4">SpSt-524</strain>
    </source>
</reference>
<dbReference type="GO" id="GO:0016787">
    <property type="term" value="F:hydrolase activity"/>
    <property type="evidence" value="ECO:0007669"/>
    <property type="project" value="UniProtKB-KW"/>
</dbReference>
<dbReference type="InterPro" id="IPR036412">
    <property type="entry name" value="HAD-like_sf"/>
</dbReference>
<protein>
    <submittedName>
        <fullName evidence="4">HAD family hydrolase</fullName>
    </submittedName>
</protein>
<dbReference type="Gene3D" id="3.40.50.1000">
    <property type="entry name" value="HAD superfamily/HAD-like"/>
    <property type="match status" value="1"/>
</dbReference>
<evidence type="ECO:0000256" key="2">
    <source>
        <dbReference type="ARBA" id="ARBA00022801"/>
    </source>
</evidence>
<keyword evidence="2 4" id="KW-0378">Hydrolase</keyword>
<dbReference type="InterPro" id="IPR023214">
    <property type="entry name" value="HAD_sf"/>
</dbReference>
<dbReference type="PANTHER" id="PTHR46470">
    <property type="entry name" value="N-ACYLNEURAMINATE-9-PHOSPHATASE"/>
    <property type="match status" value="1"/>
</dbReference>
<dbReference type="PANTHER" id="PTHR46470:SF4">
    <property type="entry name" value="5-AMINO-6-(5-PHOSPHO-D-RIBITYLAMINO)URACIL PHOSPHATASE YIGB"/>
    <property type="match status" value="1"/>
</dbReference>
<dbReference type="InterPro" id="IPR051400">
    <property type="entry name" value="HAD-like_hydrolase"/>
</dbReference>
<evidence type="ECO:0000313" key="4">
    <source>
        <dbReference type="EMBL" id="HFG21945.1"/>
    </source>
</evidence>
<dbReference type="EMBL" id="DSWI01000036">
    <property type="protein sequence ID" value="HFG21945.1"/>
    <property type="molecule type" value="Genomic_DNA"/>
</dbReference>
<dbReference type="Gene3D" id="1.10.150.240">
    <property type="entry name" value="Putative phosphatase, domain 2"/>
    <property type="match status" value="1"/>
</dbReference>
<comment type="cofactor">
    <cofactor evidence="1">
        <name>Mg(2+)</name>
        <dbReference type="ChEBI" id="CHEBI:18420"/>
    </cofactor>
</comment>
<gene>
    <name evidence="4" type="ORF">ENS82_14755</name>
</gene>
<dbReference type="NCBIfam" id="TIGR01549">
    <property type="entry name" value="HAD-SF-IA-v1"/>
    <property type="match status" value="1"/>
</dbReference>
<accession>A0A7C3I1K0</accession>
<dbReference type="SFLD" id="SFLDG01129">
    <property type="entry name" value="C1.5:_HAD__Beta-PGM__Phosphata"/>
    <property type="match status" value="1"/>
</dbReference>
<organism evidence="4">
    <name type="scientific">Meiothermus ruber</name>
    <dbReference type="NCBI Taxonomy" id="277"/>
    <lineage>
        <taxon>Bacteria</taxon>
        <taxon>Thermotogati</taxon>
        <taxon>Deinococcota</taxon>
        <taxon>Deinococci</taxon>
        <taxon>Thermales</taxon>
        <taxon>Thermaceae</taxon>
        <taxon>Meiothermus</taxon>
    </lineage>
</organism>
<dbReference type="InterPro" id="IPR023198">
    <property type="entry name" value="PGP-like_dom2"/>
</dbReference>